<organism evidence="8 9">
    <name type="scientific">Rhizopus stolonifer</name>
    <name type="common">Rhizopus nigricans</name>
    <dbReference type="NCBI Taxonomy" id="4846"/>
    <lineage>
        <taxon>Eukaryota</taxon>
        <taxon>Fungi</taxon>
        <taxon>Fungi incertae sedis</taxon>
        <taxon>Mucoromycota</taxon>
        <taxon>Mucoromycotina</taxon>
        <taxon>Mucoromycetes</taxon>
        <taxon>Mucorales</taxon>
        <taxon>Mucorineae</taxon>
        <taxon>Rhizopodaceae</taxon>
        <taxon>Rhizopus</taxon>
    </lineage>
</organism>
<proteinExistence type="inferred from homology"/>
<feature type="region of interest" description="Disordered" evidence="7">
    <location>
        <begin position="1"/>
        <end position="126"/>
    </location>
</feature>
<dbReference type="PANTHER" id="PTHR12311:SF7">
    <property type="entry name" value="ACTIVATOR OF BASAL TRANSCRIPTION 1"/>
    <property type="match status" value="1"/>
</dbReference>
<feature type="compositionally biased region" description="Basic and acidic residues" evidence="7">
    <location>
        <begin position="100"/>
        <end position="114"/>
    </location>
</feature>
<evidence type="ECO:0000313" key="8">
    <source>
        <dbReference type="EMBL" id="RCH85353.1"/>
    </source>
</evidence>
<protein>
    <recommendedName>
        <fullName evidence="5">18S rRNA factor 2</fullName>
    </recommendedName>
</protein>
<name>A0A367J5Z9_RHIST</name>
<dbReference type="InterPro" id="IPR035979">
    <property type="entry name" value="RBD_domain_sf"/>
</dbReference>
<evidence type="ECO:0000256" key="7">
    <source>
        <dbReference type="SAM" id="MobiDB-lite"/>
    </source>
</evidence>
<dbReference type="Gene3D" id="3.30.70.330">
    <property type="match status" value="1"/>
</dbReference>
<comment type="similarity">
    <text evidence="2">Belongs to the ESF2/ABP1 family.</text>
</comment>
<keyword evidence="3" id="KW-0694">RNA-binding</keyword>
<evidence type="ECO:0000256" key="1">
    <source>
        <dbReference type="ARBA" id="ARBA00004604"/>
    </source>
</evidence>
<dbReference type="InterPro" id="IPR039119">
    <property type="entry name" value="ABT1/Esf2"/>
</dbReference>
<dbReference type="GO" id="GO:0000447">
    <property type="term" value="P:endonucleolytic cleavage in ITS1 to separate SSU-rRNA from 5.8S rRNA and LSU-rRNA from tricistronic rRNA transcript (SSU-rRNA, 5.8S rRNA, LSU-rRNA)"/>
    <property type="evidence" value="ECO:0007669"/>
    <property type="project" value="TreeGrafter"/>
</dbReference>
<dbReference type="SUPFAM" id="SSF54928">
    <property type="entry name" value="RNA-binding domain, RBD"/>
    <property type="match status" value="1"/>
</dbReference>
<evidence type="ECO:0000256" key="4">
    <source>
        <dbReference type="ARBA" id="ARBA00023242"/>
    </source>
</evidence>
<feature type="region of interest" description="Disordered" evidence="7">
    <location>
        <begin position="285"/>
        <end position="335"/>
    </location>
</feature>
<comment type="subcellular location">
    <subcellularLocation>
        <location evidence="1">Nucleus</location>
        <location evidence="1">Nucleolus</location>
    </subcellularLocation>
</comment>
<evidence type="ECO:0000313" key="9">
    <source>
        <dbReference type="Proteomes" id="UP000253551"/>
    </source>
</evidence>
<keyword evidence="6" id="KW-0175">Coiled coil</keyword>
<feature type="compositionally biased region" description="Basic and acidic residues" evidence="7">
    <location>
        <begin position="69"/>
        <end position="84"/>
    </location>
</feature>
<dbReference type="EMBL" id="PJQM01004194">
    <property type="protein sequence ID" value="RCH85353.1"/>
    <property type="molecule type" value="Genomic_DNA"/>
</dbReference>
<dbReference type="GO" id="GO:0000480">
    <property type="term" value="P:endonucleolytic cleavage in 5'-ETS of tricistronic rRNA transcript (SSU-rRNA, 5.8S rRNA, LSU-rRNA)"/>
    <property type="evidence" value="ECO:0007669"/>
    <property type="project" value="TreeGrafter"/>
</dbReference>
<sequence>MNTKKQDLFGLENDSENEVSAHSSDEEEQQDSRFSAARLQAFSSDEEGSDASDNDEDNDDNDDNDDNEGNEKDDQALENSKKEQEEEDIDRDFEDDEGYDAPKDLSEFGIEEKKKSKKSKKVKSLTPEELEKFEKARKKTGVCYLSRIPLFMKPGQLRTHLAKYADIGRIYLVPEDPKITARRKKYTKNRRTNFIEGWVEFKDKKIAKSLAEYLNMRQIGGKRKSMFYHETWNIKYLPKFKWNHLTEHMAHERQARQQRLRNEIAQSNRENKAYIQNVEKAKMLQSMEEKKRKRQGNEQEQEEPKIKRTFAQRSKVEREVDPSRSGKESIQKMDHQLKGVLTNLFAKK</sequence>
<evidence type="ECO:0000256" key="6">
    <source>
        <dbReference type="SAM" id="Coils"/>
    </source>
</evidence>
<dbReference type="GO" id="GO:0003723">
    <property type="term" value="F:RNA binding"/>
    <property type="evidence" value="ECO:0007669"/>
    <property type="project" value="UniProtKB-KW"/>
</dbReference>
<dbReference type="AlphaFoldDB" id="A0A367J5Z9"/>
<dbReference type="GO" id="GO:0000472">
    <property type="term" value="P:endonucleolytic cleavage to generate mature 5'-end of SSU-rRNA from (SSU-rRNA, 5.8S rRNA, LSU-rRNA)"/>
    <property type="evidence" value="ECO:0007669"/>
    <property type="project" value="TreeGrafter"/>
</dbReference>
<keyword evidence="9" id="KW-1185">Reference proteome</keyword>
<dbReference type="CDD" id="cd12263">
    <property type="entry name" value="RRM_ABT1_like"/>
    <property type="match status" value="1"/>
</dbReference>
<dbReference type="Proteomes" id="UP000253551">
    <property type="component" value="Unassembled WGS sequence"/>
</dbReference>
<comment type="caution">
    <text evidence="8">The sequence shown here is derived from an EMBL/GenBank/DDBJ whole genome shotgun (WGS) entry which is preliminary data.</text>
</comment>
<dbReference type="InterPro" id="IPR012677">
    <property type="entry name" value="Nucleotide-bd_a/b_plait_sf"/>
</dbReference>
<dbReference type="GO" id="GO:0005730">
    <property type="term" value="C:nucleolus"/>
    <property type="evidence" value="ECO:0007669"/>
    <property type="project" value="UniProtKB-SubCell"/>
</dbReference>
<evidence type="ECO:0000256" key="2">
    <source>
        <dbReference type="ARBA" id="ARBA00005819"/>
    </source>
</evidence>
<feature type="compositionally biased region" description="Acidic residues" evidence="7">
    <location>
        <begin position="85"/>
        <end position="99"/>
    </location>
</feature>
<dbReference type="GO" id="GO:0034462">
    <property type="term" value="P:small-subunit processome assembly"/>
    <property type="evidence" value="ECO:0007669"/>
    <property type="project" value="TreeGrafter"/>
</dbReference>
<evidence type="ECO:0000256" key="5">
    <source>
        <dbReference type="ARBA" id="ARBA00032634"/>
    </source>
</evidence>
<feature type="compositionally biased region" description="Acidic residues" evidence="7">
    <location>
        <begin position="44"/>
        <end position="68"/>
    </location>
</feature>
<reference evidence="8 9" key="1">
    <citation type="journal article" date="2018" name="G3 (Bethesda)">
        <title>Phylogenetic and Phylogenomic Definition of Rhizopus Species.</title>
        <authorList>
            <person name="Gryganskyi A.P."/>
            <person name="Golan J."/>
            <person name="Dolatabadi S."/>
            <person name="Mondo S."/>
            <person name="Robb S."/>
            <person name="Idnurm A."/>
            <person name="Muszewska A."/>
            <person name="Steczkiewicz K."/>
            <person name="Masonjones S."/>
            <person name="Liao H.L."/>
            <person name="Gajdeczka M.T."/>
            <person name="Anike F."/>
            <person name="Vuek A."/>
            <person name="Anishchenko I.M."/>
            <person name="Voigt K."/>
            <person name="de Hoog G.S."/>
            <person name="Smith M.E."/>
            <person name="Heitman J."/>
            <person name="Vilgalys R."/>
            <person name="Stajich J.E."/>
        </authorList>
    </citation>
    <scope>NUCLEOTIDE SEQUENCE [LARGE SCALE GENOMIC DNA]</scope>
    <source>
        <strain evidence="8 9">LSU 92-RS-03</strain>
    </source>
</reference>
<accession>A0A367J5Z9</accession>
<dbReference type="PANTHER" id="PTHR12311">
    <property type="entry name" value="ACTIVATOR OF BASAL TRANSCRIPTION 1"/>
    <property type="match status" value="1"/>
</dbReference>
<feature type="compositionally biased region" description="Basic and acidic residues" evidence="7">
    <location>
        <begin position="314"/>
        <end position="335"/>
    </location>
</feature>
<evidence type="ECO:0000256" key="3">
    <source>
        <dbReference type="ARBA" id="ARBA00022884"/>
    </source>
</evidence>
<gene>
    <name evidence="8" type="primary">ESF2_1</name>
    <name evidence="8" type="ORF">CU098_008251</name>
</gene>
<dbReference type="InterPro" id="IPR034353">
    <property type="entry name" value="ABT1/ESF2_RRM"/>
</dbReference>
<dbReference type="OrthoDB" id="287393at2759"/>
<feature type="coiled-coil region" evidence="6">
    <location>
        <begin position="250"/>
        <end position="284"/>
    </location>
</feature>
<keyword evidence="4" id="KW-0539">Nucleus</keyword>
<dbReference type="STRING" id="4846.A0A367J5Z9"/>